<evidence type="ECO:0000256" key="1">
    <source>
        <dbReference type="SAM" id="Phobius"/>
    </source>
</evidence>
<feature type="transmembrane region" description="Helical" evidence="1">
    <location>
        <begin position="34"/>
        <end position="56"/>
    </location>
</feature>
<evidence type="ECO:0000313" key="3">
    <source>
        <dbReference type="Proteomes" id="UP000678393"/>
    </source>
</evidence>
<evidence type="ECO:0000313" key="2">
    <source>
        <dbReference type="EMBL" id="CAG5117953.1"/>
    </source>
</evidence>
<organism evidence="2 3">
    <name type="scientific">Candidula unifasciata</name>
    <dbReference type="NCBI Taxonomy" id="100452"/>
    <lineage>
        <taxon>Eukaryota</taxon>
        <taxon>Metazoa</taxon>
        <taxon>Spiralia</taxon>
        <taxon>Lophotrochozoa</taxon>
        <taxon>Mollusca</taxon>
        <taxon>Gastropoda</taxon>
        <taxon>Heterobranchia</taxon>
        <taxon>Euthyneura</taxon>
        <taxon>Panpulmonata</taxon>
        <taxon>Eupulmonata</taxon>
        <taxon>Stylommatophora</taxon>
        <taxon>Helicina</taxon>
        <taxon>Helicoidea</taxon>
        <taxon>Geomitridae</taxon>
        <taxon>Candidula</taxon>
    </lineage>
</organism>
<sequence length="64" mass="7514">EKMINLIKSNYCIYEQDYSTNESLYQVIEDVLNLYIPIFLAFSGILSNLINMLIFWKLGVKDSM</sequence>
<name>A0A8S3YLP5_9EUPU</name>
<dbReference type="Proteomes" id="UP000678393">
    <property type="component" value="Unassembled WGS sequence"/>
</dbReference>
<accession>A0A8S3YLP5</accession>
<feature type="non-terminal residue" evidence="2">
    <location>
        <position position="64"/>
    </location>
</feature>
<keyword evidence="1" id="KW-0472">Membrane</keyword>
<dbReference type="EMBL" id="CAJHNH020000478">
    <property type="protein sequence ID" value="CAG5117953.1"/>
    <property type="molecule type" value="Genomic_DNA"/>
</dbReference>
<keyword evidence="1" id="KW-1133">Transmembrane helix</keyword>
<gene>
    <name evidence="2" type="ORF">CUNI_LOCUS3511</name>
</gene>
<feature type="non-terminal residue" evidence="2">
    <location>
        <position position="1"/>
    </location>
</feature>
<reference evidence="2" key="1">
    <citation type="submission" date="2021-04" db="EMBL/GenBank/DDBJ databases">
        <authorList>
            <consortium name="Molecular Ecology Group"/>
        </authorList>
    </citation>
    <scope>NUCLEOTIDE SEQUENCE</scope>
</reference>
<proteinExistence type="predicted"/>
<comment type="caution">
    <text evidence="2">The sequence shown here is derived from an EMBL/GenBank/DDBJ whole genome shotgun (WGS) entry which is preliminary data.</text>
</comment>
<dbReference type="AlphaFoldDB" id="A0A8S3YLP5"/>
<keyword evidence="3" id="KW-1185">Reference proteome</keyword>
<protein>
    <submittedName>
        <fullName evidence="2">Uncharacterized protein</fullName>
    </submittedName>
</protein>
<keyword evidence="1" id="KW-0812">Transmembrane</keyword>